<name>A0ABU6KG57_9BACI</name>
<dbReference type="EMBL" id="JARZFX010000005">
    <property type="protein sequence ID" value="MEC5424302.1"/>
    <property type="molecule type" value="Genomic_DNA"/>
</dbReference>
<gene>
    <name evidence="2" type="ORF">QGM71_12450</name>
</gene>
<feature type="domain" description="Helix-turn-helix" evidence="1">
    <location>
        <begin position="14"/>
        <end position="56"/>
    </location>
</feature>
<dbReference type="Pfam" id="PF12728">
    <property type="entry name" value="HTH_17"/>
    <property type="match status" value="1"/>
</dbReference>
<evidence type="ECO:0000313" key="3">
    <source>
        <dbReference type="Proteomes" id="UP001335737"/>
    </source>
</evidence>
<dbReference type="RefSeq" id="WP_327607867.1">
    <property type="nucleotide sequence ID" value="NZ_JARZFX010000005.1"/>
</dbReference>
<keyword evidence="3" id="KW-1185">Reference proteome</keyword>
<proteinExistence type="predicted"/>
<dbReference type="Proteomes" id="UP001335737">
    <property type="component" value="Unassembled WGS sequence"/>
</dbReference>
<protein>
    <submittedName>
        <fullName evidence="2">Helix-turn-helix domain-containing protein</fullName>
    </submittedName>
</protein>
<comment type="caution">
    <text evidence="2">The sequence shown here is derived from an EMBL/GenBank/DDBJ whole genome shotgun (WGS) entry which is preliminary data.</text>
</comment>
<dbReference type="NCBIfam" id="TIGR01764">
    <property type="entry name" value="excise"/>
    <property type="match status" value="1"/>
</dbReference>
<reference evidence="2 3" key="1">
    <citation type="journal article" date="2024" name="Int. J. Syst. Evol. Microbiol.">
        <title>Virgibacillus tibetensis sp. nov., isolated from salt lake on the Tibetan Plateau of China.</title>
        <authorList>
            <person name="Phurbu D."/>
            <person name="Liu Z.-X."/>
            <person name="Wang R."/>
            <person name="Zheng Y.-Y."/>
            <person name="Liu H.-C."/>
            <person name="Zhou Y.-G."/>
            <person name="Yu Y.-J."/>
            <person name="Li A.-H."/>
        </authorList>
    </citation>
    <scope>NUCLEOTIDE SEQUENCE [LARGE SCALE GENOMIC DNA]</scope>
    <source>
        <strain evidence="2 3">C22-A2</strain>
    </source>
</reference>
<dbReference type="SUPFAM" id="SSF46955">
    <property type="entry name" value="Putative DNA-binding domain"/>
    <property type="match status" value="1"/>
</dbReference>
<dbReference type="InterPro" id="IPR009061">
    <property type="entry name" value="DNA-bd_dom_put_sf"/>
</dbReference>
<accession>A0ABU6KG57</accession>
<evidence type="ECO:0000259" key="1">
    <source>
        <dbReference type="Pfam" id="PF12728"/>
    </source>
</evidence>
<dbReference type="InterPro" id="IPR010093">
    <property type="entry name" value="SinI_DNA-bd"/>
</dbReference>
<evidence type="ECO:0000313" key="2">
    <source>
        <dbReference type="EMBL" id="MEC5424302.1"/>
    </source>
</evidence>
<sequence length="91" mass="10532">MGSIANEGQKEGRYYTLSEAARKLGLSDQTIRLMCERGKFKGARLIGRNGQWRIPNENFITKREQDEDAENILRQIEKRNEKAGDIDEFDL</sequence>
<organism evidence="2 3">
    <name type="scientific">Virgibacillus tibetensis</name>
    <dbReference type="NCBI Taxonomy" id="3042313"/>
    <lineage>
        <taxon>Bacteria</taxon>
        <taxon>Bacillati</taxon>
        <taxon>Bacillota</taxon>
        <taxon>Bacilli</taxon>
        <taxon>Bacillales</taxon>
        <taxon>Bacillaceae</taxon>
        <taxon>Virgibacillus</taxon>
    </lineage>
</organism>
<dbReference type="InterPro" id="IPR041657">
    <property type="entry name" value="HTH_17"/>
</dbReference>